<name>A0A2N8ZI04_9VIBR</name>
<dbReference type="EMBL" id="LT960611">
    <property type="protein sequence ID" value="SON51529.1"/>
    <property type="molecule type" value="Genomic_DNA"/>
</dbReference>
<sequence length="59" mass="6767">MGDVQHASQHRKATKFHYLEGKTSQINENPDYLSSCHSIFPDHDKGRYHRAAFRPLSVG</sequence>
<dbReference type="KEGG" id="vta:A3582"/>
<proteinExistence type="predicted"/>
<protein>
    <submittedName>
        <fullName evidence="1">Uncharacterized protein</fullName>
    </submittedName>
</protein>
<evidence type="ECO:0000313" key="2">
    <source>
        <dbReference type="Proteomes" id="UP000235828"/>
    </source>
</evidence>
<dbReference type="Proteomes" id="UP000235828">
    <property type="component" value="Chromosome A"/>
</dbReference>
<gene>
    <name evidence="1" type="ORF">VTAP4600_A3582</name>
</gene>
<accession>A0A2N8ZI04</accession>
<dbReference type="AlphaFoldDB" id="A0A2N8ZI04"/>
<keyword evidence="2" id="KW-1185">Reference proteome</keyword>
<reference evidence="1 2" key="1">
    <citation type="submission" date="2017-10" db="EMBL/GenBank/DDBJ databases">
        <authorList>
            <person name="Banno H."/>
            <person name="Chua N.-H."/>
        </authorList>
    </citation>
    <scope>NUCLEOTIDE SEQUENCE [LARGE SCALE GENOMIC DNA]</scope>
    <source>
        <strain evidence="1">Vibrio tapetis CECT4600</strain>
    </source>
</reference>
<organism evidence="1 2">
    <name type="scientific">Vibrio tapetis subsp. tapetis</name>
    <dbReference type="NCBI Taxonomy" id="1671868"/>
    <lineage>
        <taxon>Bacteria</taxon>
        <taxon>Pseudomonadati</taxon>
        <taxon>Pseudomonadota</taxon>
        <taxon>Gammaproteobacteria</taxon>
        <taxon>Vibrionales</taxon>
        <taxon>Vibrionaceae</taxon>
        <taxon>Vibrio</taxon>
    </lineage>
</organism>
<evidence type="ECO:0000313" key="1">
    <source>
        <dbReference type="EMBL" id="SON51529.1"/>
    </source>
</evidence>